<evidence type="ECO:0000256" key="1">
    <source>
        <dbReference type="SAM" id="MobiDB-lite"/>
    </source>
</evidence>
<dbReference type="SUPFAM" id="SSF51126">
    <property type="entry name" value="Pectin lyase-like"/>
    <property type="match status" value="1"/>
</dbReference>
<feature type="region of interest" description="Disordered" evidence="1">
    <location>
        <begin position="59"/>
        <end position="85"/>
    </location>
</feature>
<evidence type="ECO:0000313" key="3">
    <source>
        <dbReference type="EMBL" id="BDE95172.1"/>
    </source>
</evidence>
<dbReference type="InterPro" id="IPR011050">
    <property type="entry name" value="Pectin_lyase_fold/virulence"/>
</dbReference>
<sequence>MNARRLLAVLLALTLSTSMVPGVASALPGEEVADSAGGAGHGALADGSANALSEEPIEADGNAQETAGNSSDASDAPLSEGDGSVVLDDGVYEASPLSDWDEDGELPVGLSDLDGEPVPVSGFDELKAALEDPENLLASEANPIVVEVAGSIAVTGELRIIGHVVLKAQSDSELQLRSTQQLTRDPGYTGYLLMVDEGASLVLEDIVIDGSKAAVTAENALIKVMWNGAKLTLGAGAVLQNNDVTGAADQTIDKSLQKGSGVFVQGGHMTYADGELVMNDGALITGMAGDTQRASNFEFNAAHAAVVTEGPFTMNGGEIRDNTVQGVMVNGYALYGNTFYLSTYPNGLLTMEGGEIAGNIVDGDGAGVHVNAATATINGGKIVDNEASGRGGGISVSTRVKIGVYSDSVYIGRLYTYGGEISGNSAAYGGGIGTLTAFGSGGGAGKPMASSGYNHMYLLGGAIANNTADHGGGVFNEITHLEIKNASITGNTAHGYGGGVLNQDGSWVYGSTYSWFVLENSIIKGNVAEGTLPSPHTDLGMTDSHDFTCGFYGNEIFKHGGYFWVSGNVEIGDPDLGGGIAVHAGDAVTNINSAGDPLTGAIYYEYIQTNNQVMPGGIHGKIFVQKDTLETWGYGDVTEDEIACFKMLPNSTYPNGLYPYYETYTTNDYTQPGYPEITIGVGVWAYEGPEVAEEHVVVSPTEAQGFEDLRASGDISGYADAVGAVNWQYGYHKDKDVEDPSEIDFASLALSTPYAGIGTYGLAFTTPNQGLEATAKLTVNDRDALEVDLTVGEAVAANSITISTADVKAFTADDYTREAQAVAWTTDGSNTALEATPSASGIAAIPASAGIYYLSFTSPGGVETTIKVTVVDQESILSVARLFGPHRYATAAAVAAHGRAGESGGTVILASGADANFPDALAASSLSGAEGNAPIVLTDPNALSDDARSTILSLSPSKVIIIGSPNTVTSSVEAEVAAVVGAGSVERIGGATRQETADLIYGRLGPAASKTAIVALATDFPDSLSASSWAAHTKSPIFLAHFGGTGLSEKTKEALRTGGFERILVLGSERSVSAAVEAEARPLAGLPASSVVRLGGEDRYRTASLIAEWATSADRADHERLDFSSVAVARGDKHADALAGGALQGRDSSVILLTNPKSAYAPALSMVAGRSGEVGEIRFFGDENAVDVPVVRAFVKAVPYDSVAWKPSDEVAVPLD</sequence>
<name>A0ABN6MEG0_9ACTN</name>
<dbReference type="PANTHER" id="PTHR30032:SF8">
    <property type="entry name" value="GERMINATION-SPECIFIC N-ACETYLMURAMOYL-L-ALANINE AMIDASE"/>
    <property type="match status" value="1"/>
</dbReference>
<dbReference type="InterPro" id="IPR051922">
    <property type="entry name" value="Bact_Sporulation_Assoc"/>
</dbReference>
<feature type="chain" id="PRO_5046137276" description="Cell wall binding repeat protein" evidence="2">
    <location>
        <begin position="27"/>
        <end position="1216"/>
    </location>
</feature>
<feature type="signal peptide" evidence="2">
    <location>
        <begin position="1"/>
        <end position="26"/>
    </location>
</feature>
<evidence type="ECO:0008006" key="5">
    <source>
        <dbReference type="Google" id="ProtNLM"/>
    </source>
</evidence>
<dbReference type="EMBL" id="AP025564">
    <property type="protein sequence ID" value="BDE95172.1"/>
    <property type="molecule type" value="Genomic_DNA"/>
</dbReference>
<organism evidence="3 4">
    <name type="scientific">Raoultibacter timonensis</name>
    <dbReference type="NCBI Taxonomy" id="1907662"/>
    <lineage>
        <taxon>Bacteria</taxon>
        <taxon>Bacillati</taxon>
        <taxon>Actinomycetota</taxon>
        <taxon>Coriobacteriia</taxon>
        <taxon>Eggerthellales</taxon>
        <taxon>Eggerthellaceae</taxon>
        <taxon>Raoultibacter</taxon>
    </lineage>
</organism>
<dbReference type="InterPro" id="IPR007253">
    <property type="entry name" value="Cell_wall-bd_2"/>
</dbReference>
<gene>
    <name evidence="3" type="ORF">CE91St30_05050</name>
</gene>
<accession>A0ABN6MEG0</accession>
<protein>
    <recommendedName>
        <fullName evidence="5">Cell wall binding repeat protein</fullName>
    </recommendedName>
</protein>
<evidence type="ECO:0000313" key="4">
    <source>
        <dbReference type="Proteomes" id="UP001320544"/>
    </source>
</evidence>
<feature type="compositionally biased region" description="Polar residues" evidence="1">
    <location>
        <begin position="63"/>
        <end position="73"/>
    </location>
</feature>
<dbReference type="RefSeq" id="WP_244411622.1">
    <property type="nucleotide sequence ID" value="NZ_AP025564.1"/>
</dbReference>
<evidence type="ECO:0000256" key="2">
    <source>
        <dbReference type="SAM" id="SignalP"/>
    </source>
</evidence>
<dbReference type="Proteomes" id="UP001320544">
    <property type="component" value="Chromosome"/>
</dbReference>
<dbReference type="Pfam" id="PF04122">
    <property type="entry name" value="CW_binding_2"/>
    <property type="match status" value="3"/>
</dbReference>
<keyword evidence="2" id="KW-0732">Signal</keyword>
<dbReference type="InterPro" id="IPR006626">
    <property type="entry name" value="PbH1"/>
</dbReference>
<feature type="region of interest" description="Disordered" evidence="1">
    <location>
        <begin position="96"/>
        <end position="115"/>
    </location>
</feature>
<dbReference type="Gene3D" id="3.40.50.12090">
    <property type="match status" value="2"/>
</dbReference>
<keyword evidence="4" id="KW-1185">Reference proteome</keyword>
<proteinExistence type="predicted"/>
<dbReference type="PANTHER" id="PTHR30032">
    <property type="entry name" value="N-ACETYLMURAMOYL-L-ALANINE AMIDASE-RELATED"/>
    <property type="match status" value="1"/>
</dbReference>
<reference evidence="3 4" key="1">
    <citation type="submission" date="2022-01" db="EMBL/GenBank/DDBJ databases">
        <title>Novel bile acid biosynthetic pathways are enriched in the microbiome of centenarians.</title>
        <authorList>
            <person name="Sato Y."/>
            <person name="Atarashi K."/>
            <person name="Plichta R.D."/>
            <person name="Arai Y."/>
            <person name="Sasajima S."/>
            <person name="Kearney M.S."/>
            <person name="Suda W."/>
            <person name="Takeshita K."/>
            <person name="Sasaki T."/>
            <person name="Okamoto S."/>
            <person name="Skelly N.A."/>
            <person name="Okamura Y."/>
            <person name="Vlamakis H."/>
            <person name="Li Y."/>
            <person name="Tanoue T."/>
            <person name="Takei H."/>
            <person name="Nittono H."/>
            <person name="Narushima S."/>
            <person name="Irie J."/>
            <person name="Itoh H."/>
            <person name="Moriya K."/>
            <person name="Sugiura Y."/>
            <person name="Suematsu M."/>
            <person name="Moritoki N."/>
            <person name="Shibata S."/>
            <person name="Littman R.D."/>
            <person name="Fischbach A.M."/>
            <person name="Uwamino Y."/>
            <person name="Inoue T."/>
            <person name="Honda A."/>
            <person name="Hattori M."/>
            <person name="Murai T."/>
            <person name="Xavier J.R."/>
            <person name="Hirose N."/>
            <person name="Honda K."/>
        </authorList>
    </citation>
    <scope>NUCLEOTIDE SEQUENCE [LARGE SCALE GENOMIC DNA]</scope>
    <source>
        <strain evidence="3 4">CE91-St30</strain>
    </source>
</reference>
<dbReference type="SMART" id="SM00710">
    <property type="entry name" value="PbH1"/>
    <property type="match status" value="6"/>
</dbReference>